<dbReference type="AlphaFoldDB" id="A0AAU8JLL5"/>
<proteinExistence type="predicted"/>
<feature type="compositionally biased region" description="Polar residues" evidence="1">
    <location>
        <begin position="1"/>
        <end position="14"/>
    </location>
</feature>
<accession>A0AAU8JLL5</accession>
<protein>
    <submittedName>
        <fullName evidence="2">Uncharacterized protein</fullName>
    </submittedName>
</protein>
<gene>
    <name evidence="2" type="ORF">ABWT76_001780</name>
</gene>
<dbReference type="RefSeq" id="WP_156331627.1">
    <property type="nucleotide sequence ID" value="NZ_CP159837.1"/>
</dbReference>
<organism evidence="2">
    <name type="scientific">Planktothricoides raciborskii GIHE-MW2</name>
    <dbReference type="NCBI Taxonomy" id="2792601"/>
    <lineage>
        <taxon>Bacteria</taxon>
        <taxon>Bacillati</taxon>
        <taxon>Cyanobacteriota</taxon>
        <taxon>Cyanophyceae</taxon>
        <taxon>Oscillatoriophycideae</taxon>
        <taxon>Oscillatoriales</taxon>
        <taxon>Oscillatoriaceae</taxon>
        <taxon>Planktothricoides</taxon>
    </lineage>
</organism>
<evidence type="ECO:0000313" key="2">
    <source>
        <dbReference type="EMBL" id="XCM38902.1"/>
    </source>
</evidence>
<dbReference type="EMBL" id="CP159837">
    <property type="protein sequence ID" value="XCM38902.1"/>
    <property type="molecule type" value="Genomic_DNA"/>
</dbReference>
<evidence type="ECO:0000256" key="1">
    <source>
        <dbReference type="SAM" id="MobiDB-lite"/>
    </source>
</evidence>
<feature type="region of interest" description="Disordered" evidence="1">
    <location>
        <begin position="1"/>
        <end position="57"/>
    </location>
</feature>
<sequence length="57" mass="6549">MTSVTEFSPVTSPNRLPPRHPEDRSYSRFRKTNLTALSRGVSYDRSEDDEGTFSKEL</sequence>
<name>A0AAU8JLL5_9CYAN</name>
<reference evidence="2" key="1">
    <citation type="submission" date="2024-07" db="EMBL/GenBank/DDBJ databases">
        <authorList>
            <person name="Kim Y.J."/>
            <person name="Jeong J.Y."/>
        </authorList>
    </citation>
    <scope>NUCLEOTIDE SEQUENCE</scope>
    <source>
        <strain evidence="2">GIHE-MW2</strain>
    </source>
</reference>